<evidence type="ECO:0000259" key="6">
    <source>
        <dbReference type="PROSITE" id="PS51501"/>
    </source>
</evidence>
<dbReference type="GO" id="GO:0005739">
    <property type="term" value="C:mitochondrion"/>
    <property type="evidence" value="ECO:0007669"/>
    <property type="project" value="TreeGrafter"/>
</dbReference>
<dbReference type="InterPro" id="IPR024158">
    <property type="entry name" value="Mt_import_TIM15"/>
</dbReference>
<keyword evidence="1" id="KW-0479">Metal-binding</keyword>
<feature type="region of interest" description="Disordered" evidence="5">
    <location>
        <begin position="209"/>
        <end position="232"/>
    </location>
</feature>
<sequence length="232" mass="26076">MSFILKVPACASSKRVRIFREGNCNFFSVKRFSVLVKTPTIMLFIKSCLTFTTFCSKRLPVSQLMRCNYRRFNVSRHGASIGTGQLSVVLYRFLPAHRFASHLSCFRGLSSSPPDREDAVGKIQSTHYQLIYTCKVCSTRSTQKISKVAYYRGVVIVTCPGCRNHHVIADNLSWFSDLEGKRNIEEILAAKGETVKRLGGSYAVEVVVDESSTDQKQQADDTEKKNNDPGNQ</sequence>
<evidence type="ECO:0000256" key="1">
    <source>
        <dbReference type="ARBA" id="ARBA00022723"/>
    </source>
</evidence>
<dbReference type="PROSITE" id="PS51501">
    <property type="entry name" value="ZF_DNL"/>
    <property type="match status" value="1"/>
</dbReference>
<reference evidence="7" key="2">
    <citation type="submission" date="2016-06" db="EMBL/GenBank/DDBJ databases">
        <title>The genome of a short-lived fish provides insights into sex chromosome evolution and the genetic control of aging.</title>
        <authorList>
            <person name="Reichwald K."/>
            <person name="Felder M."/>
            <person name="Petzold A."/>
            <person name="Koch P."/>
            <person name="Groth M."/>
            <person name="Platzer M."/>
        </authorList>
    </citation>
    <scope>NUCLEOTIDE SEQUENCE</scope>
    <source>
        <tissue evidence="7">Brain</tissue>
    </source>
</reference>
<evidence type="ECO:0000256" key="2">
    <source>
        <dbReference type="ARBA" id="ARBA00022771"/>
    </source>
</evidence>
<proteinExistence type="predicted"/>
<evidence type="ECO:0000313" key="7">
    <source>
        <dbReference type="EMBL" id="SBP65857.1"/>
    </source>
</evidence>
<keyword evidence="2 4" id="KW-0863">Zinc-finger</keyword>
<feature type="domain" description="DNL-type" evidence="6">
    <location>
        <begin position="123"/>
        <end position="220"/>
    </location>
</feature>
<reference evidence="7" key="1">
    <citation type="submission" date="2016-05" db="EMBL/GenBank/DDBJ databases">
        <authorList>
            <person name="Lavstsen T."/>
            <person name="Jespersen J.S."/>
        </authorList>
    </citation>
    <scope>NUCLEOTIDE SEQUENCE</scope>
    <source>
        <tissue evidence="7">Brain</tissue>
    </source>
</reference>
<organism evidence="7">
    <name type="scientific">Nothobranchius kadleci</name>
    <name type="common">African annual killifish</name>
    <dbReference type="NCBI Taxonomy" id="1051664"/>
    <lineage>
        <taxon>Eukaryota</taxon>
        <taxon>Metazoa</taxon>
        <taxon>Chordata</taxon>
        <taxon>Craniata</taxon>
        <taxon>Vertebrata</taxon>
        <taxon>Euteleostomi</taxon>
        <taxon>Actinopterygii</taxon>
        <taxon>Neopterygii</taxon>
        <taxon>Teleostei</taxon>
        <taxon>Neoteleostei</taxon>
        <taxon>Acanthomorphata</taxon>
        <taxon>Ovalentaria</taxon>
        <taxon>Atherinomorphae</taxon>
        <taxon>Cyprinodontiformes</taxon>
        <taxon>Nothobranchiidae</taxon>
        <taxon>Nothobranchius</taxon>
    </lineage>
</organism>
<accession>A0A1A8BE59</accession>
<gene>
    <name evidence="7" type="primary">DNLZ</name>
</gene>
<dbReference type="Pfam" id="PF05180">
    <property type="entry name" value="zf-DNL"/>
    <property type="match status" value="1"/>
</dbReference>
<dbReference type="PANTHER" id="PTHR20922:SF13">
    <property type="entry name" value="DNL-TYPE ZINC FINGER PROTEIN"/>
    <property type="match status" value="1"/>
</dbReference>
<evidence type="ECO:0000256" key="3">
    <source>
        <dbReference type="ARBA" id="ARBA00022833"/>
    </source>
</evidence>
<dbReference type="GO" id="GO:0006457">
    <property type="term" value="P:protein folding"/>
    <property type="evidence" value="ECO:0007669"/>
    <property type="project" value="TreeGrafter"/>
</dbReference>
<dbReference type="GO" id="GO:0008270">
    <property type="term" value="F:zinc ion binding"/>
    <property type="evidence" value="ECO:0007669"/>
    <property type="project" value="UniProtKB-KW"/>
</dbReference>
<dbReference type="EMBL" id="HADZ01001916">
    <property type="protein sequence ID" value="SBP65857.1"/>
    <property type="molecule type" value="Transcribed_RNA"/>
</dbReference>
<evidence type="ECO:0000256" key="5">
    <source>
        <dbReference type="SAM" id="MobiDB-lite"/>
    </source>
</evidence>
<dbReference type="AlphaFoldDB" id="A0A1A8BE59"/>
<dbReference type="GO" id="GO:0030150">
    <property type="term" value="P:protein import into mitochondrial matrix"/>
    <property type="evidence" value="ECO:0007669"/>
    <property type="project" value="TreeGrafter"/>
</dbReference>
<evidence type="ECO:0000256" key="4">
    <source>
        <dbReference type="PROSITE-ProRule" id="PRU00834"/>
    </source>
</evidence>
<keyword evidence="3" id="KW-0862">Zinc</keyword>
<dbReference type="InterPro" id="IPR007853">
    <property type="entry name" value="Znf_DNL-typ"/>
</dbReference>
<name>A0A1A8BE59_NOTKA</name>
<dbReference type="PANTHER" id="PTHR20922">
    <property type="entry name" value="DNL-TYPE ZINC FINGER PROTEIN"/>
    <property type="match status" value="1"/>
</dbReference>
<feature type="compositionally biased region" description="Basic and acidic residues" evidence="5">
    <location>
        <begin position="217"/>
        <end position="232"/>
    </location>
</feature>
<dbReference type="GO" id="GO:0051087">
    <property type="term" value="F:protein-folding chaperone binding"/>
    <property type="evidence" value="ECO:0007669"/>
    <property type="project" value="TreeGrafter"/>
</dbReference>
<protein>
    <submittedName>
        <fullName evidence="7">DNL-type zinc finger</fullName>
    </submittedName>
</protein>
<dbReference type="GO" id="GO:0050821">
    <property type="term" value="P:protein stabilization"/>
    <property type="evidence" value="ECO:0007669"/>
    <property type="project" value="TreeGrafter"/>
</dbReference>